<keyword evidence="10" id="KW-0560">Oxidoreductase</keyword>
<dbReference type="InterPro" id="IPR001128">
    <property type="entry name" value="Cyt_P450"/>
</dbReference>
<evidence type="ECO:0000256" key="10">
    <source>
        <dbReference type="ARBA" id="ARBA00023002"/>
    </source>
</evidence>
<comment type="caution">
    <text evidence="14">The sequence shown here is derived from an EMBL/GenBank/DDBJ whole genome shotgun (WGS) entry which is preliminary data.</text>
</comment>
<evidence type="ECO:0000256" key="4">
    <source>
        <dbReference type="ARBA" id="ARBA00004406"/>
    </source>
</evidence>
<keyword evidence="13" id="KW-0472">Membrane</keyword>
<reference evidence="14 15" key="1">
    <citation type="submission" date="2023-03" db="EMBL/GenBank/DDBJ databases">
        <title>High recombination rates correlate with genetic variation in Cardiocondyla obscurior ants.</title>
        <authorList>
            <person name="Errbii M."/>
        </authorList>
    </citation>
    <scope>NUCLEOTIDE SEQUENCE [LARGE SCALE GENOMIC DNA]</scope>
    <source>
        <strain evidence="14">Alpha-2009</strain>
        <tissue evidence="14">Whole body</tissue>
    </source>
</reference>
<keyword evidence="9" id="KW-0492">Microsome</keyword>
<keyword evidence="6" id="KW-0349">Heme</keyword>
<keyword evidence="7" id="KW-0479">Metal-binding</keyword>
<dbReference type="Pfam" id="PF00067">
    <property type="entry name" value="p450"/>
    <property type="match status" value="1"/>
</dbReference>
<sequence>MVNTLKNSKSTTVDDLVHFIGHHTLNAICETAMGTSLQEMGEFQQQYREAVHEMGKIFIYRLMRPWLTSEKIFALTPMGKRHSKYLKILHGFTEKVIAERKQYHENTNGQYLKQVGSNIDDDIEVTGIKKKRLAMLDLLILAAQNNEMNDKDIREEVDTFMFEVRVCKIGTYNEKLIKHEYNPFKLNIVCTACATIKFKIDFLY</sequence>
<dbReference type="Proteomes" id="UP001430953">
    <property type="component" value="Unassembled WGS sequence"/>
</dbReference>
<evidence type="ECO:0000256" key="13">
    <source>
        <dbReference type="ARBA" id="ARBA00023136"/>
    </source>
</evidence>
<comment type="cofactor">
    <cofactor evidence="1">
        <name>heme</name>
        <dbReference type="ChEBI" id="CHEBI:30413"/>
    </cofactor>
</comment>
<evidence type="ECO:0000256" key="3">
    <source>
        <dbReference type="ARBA" id="ARBA00004174"/>
    </source>
</evidence>
<evidence type="ECO:0000256" key="8">
    <source>
        <dbReference type="ARBA" id="ARBA00022824"/>
    </source>
</evidence>
<organism evidence="14 15">
    <name type="scientific">Cardiocondyla obscurior</name>
    <dbReference type="NCBI Taxonomy" id="286306"/>
    <lineage>
        <taxon>Eukaryota</taxon>
        <taxon>Metazoa</taxon>
        <taxon>Ecdysozoa</taxon>
        <taxon>Arthropoda</taxon>
        <taxon>Hexapoda</taxon>
        <taxon>Insecta</taxon>
        <taxon>Pterygota</taxon>
        <taxon>Neoptera</taxon>
        <taxon>Endopterygota</taxon>
        <taxon>Hymenoptera</taxon>
        <taxon>Apocrita</taxon>
        <taxon>Aculeata</taxon>
        <taxon>Formicoidea</taxon>
        <taxon>Formicidae</taxon>
        <taxon>Myrmicinae</taxon>
        <taxon>Cardiocondyla</taxon>
    </lineage>
</organism>
<dbReference type="PANTHER" id="PTHR24291">
    <property type="entry name" value="CYTOCHROME P450 FAMILY 4"/>
    <property type="match status" value="1"/>
</dbReference>
<dbReference type="GO" id="GO:0005506">
    <property type="term" value="F:iron ion binding"/>
    <property type="evidence" value="ECO:0007669"/>
    <property type="project" value="InterPro"/>
</dbReference>
<dbReference type="GO" id="GO:0004497">
    <property type="term" value="F:monooxygenase activity"/>
    <property type="evidence" value="ECO:0007669"/>
    <property type="project" value="UniProtKB-KW"/>
</dbReference>
<accession>A0AAW2H437</accession>
<evidence type="ECO:0000256" key="7">
    <source>
        <dbReference type="ARBA" id="ARBA00022723"/>
    </source>
</evidence>
<keyword evidence="12" id="KW-0503">Monooxygenase</keyword>
<dbReference type="PANTHER" id="PTHR24291:SF189">
    <property type="entry name" value="CYTOCHROME P450 4C3-RELATED"/>
    <property type="match status" value="1"/>
</dbReference>
<keyword evidence="11" id="KW-0408">Iron</keyword>
<evidence type="ECO:0000256" key="5">
    <source>
        <dbReference type="ARBA" id="ARBA00010617"/>
    </source>
</evidence>
<dbReference type="GO" id="GO:0016705">
    <property type="term" value="F:oxidoreductase activity, acting on paired donors, with incorporation or reduction of molecular oxygen"/>
    <property type="evidence" value="ECO:0007669"/>
    <property type="project" value="InterPro"/>
</dbReference>
<dbReference type="InterPro" id="IPR036396">
    <property type="entry name" value="Cyt_P450_sf"/>
</dbReference>
<dbReference type="AlphaFoldDB" id="A0AAW2H437"/>
<name>A0AAW2H437_9HYME</name>
<evidence type="ECO:0000256" key="6">
    <source>
        <dbReference type="ARBA" id="ARBA00022617"/>
    </source>
</evidence>
<gene>
    <name evidence="14" type="ORF">PUN28_001196</name>
</gene>
<comment type="subcellular location">
    <subcellularLocation>
        <location evidence="4">Endoplasmic reticulum membrane</location>
        <topology evidence="4">Peripheral membrane protein</topology>
    </subcellularLocation>
    <subcellularLocation>
        <location evidence="3">Microsome membrane</location>
        <topology evidence="3">Peripheral membrane protein</topology>
    </subcellularLocation>
</comment>
<keyword evidence="15" id="KW-1185">Reference proteome</keyword>
<dbReference type="GO" id="GO:0020037">
    <property type="term" value="F:heme binding"/>
    <property type="evidence" value="ECO:0007669"/>
    <property type="project" value="InterPro"/>
</dbReference>
<keyword evidence="8" id="KW-0256">Endoplasmic reticulum</keyword>
<evidence type="ECO:0000256" key="9">
    <source>
        <dbReference type="ARBA" id="ARBA00022848"/>
    </source>
</evidence>
<evidence type="ECO:0000313" key="14">
    <source>
        <dbReference type="EMBL" id="KAL0134211.1"/>
    </source>
</evidence>
<evidence type="ECO:0000256" key="1">
    <source>
        <dbReference type="ARBA" id="ARBA00001971"/>
    </source>
</evidence>
<protein>
    <submittedName>
        <fullName evidence="14">Uncharacterized protein</fullName>
    </submittedName>
</protein>
<proteinExistence type="inferred from homology"/>
<dbReference type="Gene3D" id="1.10.630.10">
    <property type="entry name" value="Cytochrome P450"/>
    <property type="match status" value="1"/>
</dbReference>
<evidence type="ECO:0000313" key="15">
    <source>
        <dbReference type="Proteomes" id="UP001430953"/>
    </source>
</evidence>
<dbReference type="EMBL" id="JADYXP020000001">
    <property type="protein sequence ID" value="KAL0134211.1"/>
    <property type="molecule type" value="Genomic_DNA"/>
</dbReference>
<evidence type="ECO:0000256" key="11">
    <source>
        <dbReference type="ARBA" id="ARBA00023004"/>
    </source>
</evidence>
<comment type="similarity">
    <text evidence="5">Belongs to the cytochrome P450 family.</text>
</comment>
<dbReference type="SUPFAM" id="SSF48264">
    <property type="entry name" value="Cytochrome P450"/>
    <property type="match status" value="1"/>
</dbReference>
<comment type="function">
    <text evidence="2">May be involved in the metabolism of insect hormones and in the breakdown of synthetic insecticides.</text>
</comment>
<dbReference type="GO" id="GO:0005789">
    <property type="term" value="C:endoplasmic reticulum membrane"/>
    <property type="evidence" value="ECO:0007669"/>
    <property type="project" value="UniProtKB-SubCell"/>
</dbReference>
<evidence type="ECO:0000256" key="2">
    <source>
        <dbReference type="ARBA" id="ARBA00003690"/>
    </source>
</evidence>
<evidence type="ECO:0000256" key="12">
    <source>
        <dbReference type="ARBA" id="ARBA00023033"/>
    </source>
</evidence>
<dbReference type="InterPro" id="IPR050196">
    <property type="entry name" value="Cytochrome_P450_Monoox"/>
</dbReference>